<dbReference type="STRING" id="1528099.AL705_03365"/>
<feature type="region of interest" description="Disordered" evidence="1">
    <location>
        <begin position="161"/>
        <end position="184"/>
    </location>
</feature>
<feature type="region of interest" description="Disordered" evidence="1">
    <location>
        <begin position="331"/>
        <end position="365"/>
    </location>
</feature>
<name>A0A0M4MXE0_9ACTN</name>
<sequence length="365" mass="39612">MTNPTDIPTNWQGGTEGMAEAQEQDEIKNALSVLEQNYAEIKAAFESGEIDQETYDQLSQAVATMREQMEHGEMPELPFDPNEPVPAILGMVAAHMVSVYTPMGASLWTVDEPERLIDIMGRNAIPRTLTPTSGLREVALLTLGDGTLLVAERVSQEIVDDPSKAPWADSPNVTDPIQGDKGPDGEDIYVRTHTFHLSEPAETDANPWLDVEAFLRRLATDNPERGEYAIVEKASDLDQLPEGQEHPNHYALFGVFPAPEGEGDQAIIETFPHPEEAQFWDNVDKPAAGPTIVAAAANTELADQGSIATVAAASWGTNPWDLVVSYAPVPPRPGTPEAEQWEQAMQAAEAARLAAEQGEQGEQQA</sequence>
<accession>A0A0M4MXE0</accession>
<protein>
    <submittedName>
        <fullName evidence="2">Uncharacterized protein</fullName>
    </submittedName>
</protein>
<gene>
    <name evidence="2" type="ORF">AL705_03365</name>
</gene>
<dbReference type="AlphaFoldDB" id="A0A0M4MXE0"/>
<dbReference type="Proteomes" id="UP000068137">
    <property type="component" value="Chromosome"/>
</dbReference>
<proteinExistence type="predicted"/>
<dbReference type="PATRIC" id="fig|1562462.4.peg.683"/>
<dbReference type="KEGG" id="cbq:AL705_03365"/>
<evidence type="ECO:0000313" key="3">
    <source>
        <dbReference type="Proteomes" id="UP000068137"/>
    </source>
</evidence>
<evidence type="ECO:0000256" key="1">
    <source>
        <dbReference type="SAM" id="MobiDB-lite"/>
    </source>
</evidence>
<reference evidence="2 3" key="1">
    <citation type="journal article" date="2015" name="Genome Announc.">
        <title>Complete Genome Sequences for Two Strains of a Novel Fastidious, Partially Acid-Fast, Gram-Positive Corynebacterineae Bacterium, Derived from Human Clinical Samples.</title>
        <authorList>
            <person name="Nicholson A.C."/>
            <person name="Bell M."/>
            <person name="Humrighouse B.W."/>
            <person name="McQuiston J.R."/>
        </authorList>
    </citation>
    <scope>NUCLEOTIDE SEQUENCE [LARGE SCALE GENOMIC DNA]</scope>
    <source>
        <strain evidence="2 3">X1698</strain>
    </source>
</reference>
<evidence type="ECO:0000313" key="2">
    <source>
        <dbReference type="EMBL" id="ALE18856.1"/>
    </source>
</evidence>
<feature type="compositionally biased region" description="Low complexity" evidence="1">
    <location>
        <begin position="337"/>
        <end position="365"/>
    </location>
</feature>
<organism evidence="2 3">
    <name type="scientific">Lawsonella clevelandensis</name>
    <dbReference type="NCBI Taxonomy" id="1528099"/>
    <lineage>
        <taxon>Bacteria</taxon>
        <taxon>Bacillati</taxon>
        <taxon>Actinomycetota</taxon>
        <taxon>Actinomycetes</taxon>
        <taxon>Mycobacteriales</taxon>
        <taxon>Lawsonellaceae</taxon>
        <taxon>Lawsonella</taxon>
    </lineage>
</organism>
<dbReference type="RefSeq" id="WP_053961806.1">
    <property type="nucleotide sequence ID" value="NZ_CAJPTR010000018.1"/>
</dbReference>
<dbReference type="EMBL" id="CP012390">
    <property type="protein sequence ID" value="ALE18856.1"/>
    <property type="molecule type" value="Genomic_DNA"/>
</dbReference>